<evidence type="ECO:0000313" key="1">
    <source>
        <dbReference type="EMBL" id="KAF6433783.1"/>
    </source>
</evidence>
<dbReference type="InParanoid" id="A0A7J8EEG1"/>
<dbReference type="Proteomes" id="UP000550707">
    <property type="component" value="Unassembled WGS sequence"/>
</dbReference>
<name>A0A7J8EEG1_MOLMO</name>
<reference evidence="1 2" key="1">
    <citation type="journal article" date="2020" name="Nature">
        <title>Six reference-quality genomes reveal evolution of bat adaptations.</title>
        <authorList>
            <person name="Jebb D."/>
            <person name="Huang Z."/>
            <person name="Pippel M."/>
            <person name="Hughes G.M."/>
            <person name="Lavrichenko K."/>
            <person name="Devanna P."/>
            <person name="Winkler S."/>
            <person name="Jermiin L.S."/>
            <person name="Skirmuntt E.C."/>
            <person name="Katzourakis A."/>
            <person name="Burkitt-Gray L."/>
            <person name="Ray D.A."/>
            <person name="Sullivan K.A.M."/>
            <person name="Roscito J.G."/>
            <person name="Kirilenko B.M."/>
            <person name="Davalos L.M."/>
            <person name="Corthals A.P."/>
            <person name="Power M.L."/>
            <person name="Jones G."/>
            <person name="Ransome R.D."/>
            <person name="Dechmann D.K.N."/>
            <person name="Locatelli A.G."/>
            <person name="Puechmaille S.J."/>
            <person name="Fedrigo O."/>
            <person name="Jarvis E.D."/>
            <person name="Hiller M."/>
            <person name="Vernes S.C."/>
            <person name="Myers E.W."/>
            <person name="Teeling E.C."/>
        </authorList>
    </citation>
    <scope>NUCLEOTIDE SEQUENCE [LARGE SCALE GENOMIC DNA]</scope>
    <source>
        <strain evidence="1">MMolMol1</strain>
        <tissue evidence="1">Muscle</tissue>
    </source>
</reference>
<accession>A0A7J8EEG1</accession>
<sequence length="196" mass="22512">MPRGQPRTVRDMRLPGKMNFYHHNNCHLQKLQWFPIAEWYRFSRLALKAVHSPDPPSQPLLPETTSPAEFFSLQEHILPQPAPRLGPSEPGNESHSFIWLHLTPRVSLPSPSRLLQLFQPPLTSLLFHTRRAAWWVLGSAPLAERPQAPWFPEGIWSVTSRPLLAEMILFRCVSVGRRLLHHTSDSAHHTARLGEE</sequence>
<comment type="caution">
    <text evidence="1">The sequence shown here is derived from an EMBL/GenBank/DDBJ whole genome shotgun (WGS) entry which is preliminary data.</text>
</comment>
<protein>
    <submittedName>
        <fullName evidence="1">Uncharacterized protein</fullName>
    </submittedName>
</protein>
<keyword evidence="2" id="KW-1185">Reference proteome</keyword>
<organism evidence="1 2">
    <name type="scientific">Molossus molossus</name>
    <name type="common">Pallas' mastiff bat</name>
    <name type="synonym">Vespertilio molossus</name>
    <dbReference type="NCBI Taxonomy" id="27622"/>
    <lineage>
        <taxon>Eukaryota</taxon>
        <taxon>Metazoa</taxon>
        <taxon>Chordata</taxon>
        <taxon>Craniata</taxon>
        <taxon>Vertebrata</taxon>
        <taxon>Euteleostomi</taxon>
        <taxon>Mammalia</taxon>
        <taxon>Eutheria</taxon>
        <taxon>Laurasiatheria</taxon>
        <taxon>Chiroptera</taxon>
        <taxon>Yangochiroptera</taxon>
        <taxon>Molossidae</taxon>
        <taxon>Molossus</taxon>
    </lineage>
</organism>
<gene>
    <name evidence="1" type="ORF">HJG59_008847</name>
</gene>
<proteinExistence type="predicted"/>
<dbReference type="AlphaFoldDB" id="A0A7J8EEG1"/>
<dbReference type="EMBL" id="JACASF010000014">
    <property type="protein sequence ID" value="KAF6433783.1"/>
    <property type="molecule type" value="Genomic_DNA"/>
</dbReference>
<evidence type="ECO:0000313" key="2">
    <source>
        <dbReference type="Proteomes" id="UP000550707"/>
    </source>
</evidence>